<comment type="caution">
    <text evidence="3">The sequence shown here is derived from an EMBL/GenBank/DDBJ whole genome shotgun (WGS) entry which is preliminary data.</text>
</comment>
<dbReference type="Proteomes" id="UP000650477">
    <property type="component" value="Unassembled WGS sequence"/>
</dbReference>
<evidence type="ECO:0000313" key="3">
    <source>
        <dbReference type="EMBL" id="MBE8612525.1"/>
    </source>
</evidence>
<dbReference type="PROSITE" id="PS50943">
    <property type="entry name" value="HTH_CROC1"/>
    <property type="match status" value="1"/>
</dbReference>
<protein>
    <submittedName>
        <fullName evidence="3">XRE family transcriptional regulator</fullName>
    </submittedName>
</protein>
<dbReference type="CDD" id="cd00093">
    <property type="entry name" value="HTH_XRE"/>
    <property type="match status" value="1"/>
</dbReference>
<dbReference type="SMART" id="SM00530">
    <property type="entry name" value="HTH_XRE"/>
    <property type="match status" value="1"/>
</dbReference>
<dbReference type="AlphaFoldDB" id="A0A8I0PW17"/>
<dbReference type="Pfam" id="PF01381">
    <property type="entry name" value="HTH_3"/>
    <property type="match status" value="1"/>
</dbReference>
<evidence type="ECO:0000256" key="1">
    <source>
        <dbReference type="ARBA" id="ARBA00023125"/>
    </source>
</evidence>
<dbReference type="Gene3D" id="1.10.260.40">
    <property type="entry name" value="lambda repressor-like DNA-binding domains"/>
    <property type="match status" value="1"/>
</dbReference>
<accession>A0A8I0PW17</accession>
<dbReference type="GO" id="GO:0005829">
    <property type="term" value="C:cytosol"/>
    <property type="evidence" value="ECO:0007669"/>
    <property type="project" value="TreeGrafter"/>
</dbReference>
<dbReference type="InterPro" id="IPR001387">
    <property type="entry name" value="Cro/C1-type_HTH"/>
</dbReference>
<sequence length="99" mass="11017">MDIAMMKNKDNYVNTCVGRKIRATRESVGMTESQLAQLTGLSQQQISRYESGKTSMTIDTVVMIAHALDISLSKLLSDYLPASEEDNSVILVIPHDKNR</sequence>
<keyword evidence="1" id="KW-0238">DNA-binding</keyword>
<reference evidence="3" key="1">
    <citation type="submission" date="2017-12" db="EMBL/GenBank/DDBJ databases">
        <title>Genome sequencing and analysis.</title>
        <authorList>
            <person name="Huang Y.-T."/>
        </authorList>
    </citation>
    <scope>NUCLEOTIDE SEQUENCE</scope>
    <source>
        <strain evidence="3">VGH116</strain>
    </source>
</reference>
<dbReference type="InterPro" id="IPR050807">
    <property type="entry name" value="TransReg_Diox_bact_type"/>
</dbReference>
<feature type="domain" description="HTH cro/C1-type" evidence="2">
    <location>
        <begin position="21"/>
        <end position="75"/>
    </location>
</feature>
<dbReference type="SUPFAM" id="SSF47413">
    <property type="entry name" value="lambda repressor-like DNA-binding domains"/>
    <property type="match status" value="1"/>
</dbReference>
<dbReference type="PANTHER" id="PTHR46797">
    <property type="entry name" value="HTH-TYPE TRANSCRIPTIONAL REGULATOR"/>
    <property type="match status" value="1"/>
</dbReference>
<evidence type="ECO:0000259" key="2">
    <source>
        <dbReference type="PROSITE" id="PS50943"/>
    </source>
</evidence>
<proteinExistence type="predicted"/>
<dbReference type="PANTHER" id="PTHR46797:SF1">
    <property type="entry name" value="METHYLPHOSPHONATE SYNTHASE"/>
    <property type="match status" value="1"/>
</dbReference>
<dbReference type="GO" id="GO:0003700">
    <property type="term" value="F:DNA-binding transcription factor activity"/>
    <property type="evidence" value="ECO:0007669"/>
    <property type="project" value="TreeGrafter"/>
</dbReference>
<name>A0A8I0PW17_MORMO</name>
<dbReference type="GO" id="GO:0003677">
    <property type="term" value="F:DNA binding"/>
    <property type="evidence" value="ECO:0007669"/>
    <property type="project" value="UniProtKB-KW"/>
</dbReference>
<organism evidence="3 4">
    <name type="scientific">Morganella morganii</name>
    <name type="common">Proteus morganii</name>
    <dbReference type="NCBI Taxonomy" id="582"/>
    <lineage>
        <taxon>Bacteria</taxon>
        <taxon>Pseudomonadati</taxon>
        <taxon>Pseudomonadota</taxon>
        <taxon>Gammaproteobacteria</taxon>
        <taxon>Enterobacterales</taxon>
        <taxon>Morganellaceae</taxon>
        <taxon>Morganella</taxon>
    </lineage>
</organism>
<dbReference type="InterPro" id="IPR010982">
    <property type="entry name" value="Lambda_DNA-bd_dom_sf"/>
</dbReference>
<gene>
    <name evidence="3" type="ORF">CYG68_08840</name>
</gene>
<dbReference type="EMBL" id="PKLF01000007">
    <property type="protein sequence ID" value="MBE8612525.1"/>
    <property type="molecule type" value="Genomic_DNA"/>
</dbReference>
<evidence type="ECO:0000313" key="4">
    <source>
        <dbReference type="Proteomes" id="UP000650477"/>
    </source>
</evidence>